<evidence type="ECO:0000256" key="7">
    <source>
        <dbReference type="RuleBase" id="RU000492"/>
    </source>
</evidence>
<gene>
    <name evidence="13" type="ORF">MPUS1402_LOCUS4995</name>
</gene>
<evidence type="ECO:0000313" key="13">
    <source>
        <dbReference type="EMBL" id="CAD8236027.1"/>
    </source>
</evidence>
<dbReference type="GO" id="GO:0003676">
    <property type="term" value="F:nucleic acid binding"/>
    <property type="evidence" value="ECO:0007669"/>
    <property type="project" value="InterPro"/>
</dbReference>
<dbReference type="GO" id="GO:0003724">
    <property type="term" value="F:RNA helicase activity"/>
    <property type="evidence" value="ECO:0007669"/>
    <property type="project" value="UniProtKB-EC"/>
</dbReference>
<dbReference type="EMBL" id="HBDY01006687">
    <property type="protein sequence ID" value="CAD8236027.1"/>
    <property type="molecule type" value="Transcribed_RNA"/>
</dbReference>
<feature type="short sequence motif" description="Q motif" evidence="6">
    <location>
        <begin position="127"/>
        <end position="155"/>
    </location>
</feature>
<accession>A0A7R9XYM2</accession>
<evidence type="ECO:0000259" key="10">
    <source>
        <dbReference type="PROSITE" id="PS51192"/>
    </source>
</evidence>
<evidence type="ECO:0000256" key="5">
    <source>
        <dbReference type="ARBA" id="ARBA00022840"/>
    </source>
</evidence>
<dbReference type="AlphaFoldDB" id="A0A7R9XYM2"/>
<dbReference type="InterPro" id="IPR014014">
    <property type="entry name" value="RNA_helicase_DEAD_Q_motif"/>
</dbReference>
<dbReference type="InterPro" id="IPR011545">
    <property type="entry name" value="DEAD/DEAH_box_helicase_dom"/>
</dbReference>
<dbReference type="PROSITE" id="PS51194">
    <property type="entry name" value="HELICASE_CTER"/>
    <property type="match status" value="1"/>
</dbReference>
<keyword evidence="3 7" id="KW-0378">Hydrolase</keyword>
<evidence type="ECO:0000259" key="9">
    <source>
        <dbReference type="PROSITE" id="PS50020"/>
    </source>
</evidence>
<feature type="domain" description="DEAD-box RNA helicase Q" evidence="12">
    <location>
        <begin position="127"/>
        <end position="155"/>
    </location>
</feature>
<keyword evidence="5 7" id="KW-0067">ATP-binding</keyword>
<dbReference type="PROSITE" id="PS00039">
    <property type="entry name" value="DEAD_ATP_HELICASE"/>
    <property type="match status" value="1"/>
</dbReference>
<dbReference type="Gene3D" id="2.20.70.10">
    <property type="match status" value="1"/>
</dbReference>
<dbReference type="SMART" id="SM00487">
    <property type="entry name" value="DEXDc"/>
    <property type="match status" value="1"/>
</dbReference>
<dbReference type="GO" id="GO:0016787">
    <property type="term" value="F:hydrolase activity"/>
    <property type="evidence" value="ECO:0007669"/>
    <property type="project" value="UniProtKB-KW"/>
</dbReference>
<dbReference type="PROSITE" id="PS50020">
    <property type="entry name" value="WW_DOMAIN_2"/>
    <property type="match status" value="1"/>
</dbReference>
<dbReference type="SMART" id="SM00456">
    <property type="entry name" value="WW"/>
    <property type="match status" value="1"/>
</dbReference>
<dbReference type="GO" id="GO:0005524">
    <property type="term" value="F:ATP binding"/>
    <property type="evidence" value="ECO:0007669"/>
    <property type="project" value="UniProtKB-KW"/>
</dbReference>
<feature type="domain" description="WW" evidence="9">
    <location>
        <begin position="9"/>
        <end position="41"/>
    </location>
</feature>
<dbReference type="SUPFAM" id="SSF52540">
    <property type="entry name" value="P-loop containing nucleoside triphosphate hydrolases"/>
    <property type="match status" value="1"/>
</dbReference>
<keyword evidence="4 7" id="KW-0347">Helicase</keyword>
<dbReference type="Pfam" id="PF00270">
    <property type="entry name" value="DEAD"/>
    <property type="match status" value="1"/>
</dbReference>
<feature type="domain" description="Helicase C-terminal" evidence="11">
    <location>
        <begin position="358"/>
        <end position="505"/>
    </location>
</feature>
<dbReference type="FunFam" id="3.40.50.300:FF:000008">
    <property type="entry name" value="ATP-dependent RNA helicase RhlB"/>
    <property type="match status" value="1"/>
</dbReference>
<feature type="domain" description="Helicase ATP-binding" evidence="10">
    <location>
        <begin position="158"/>
        <end position="333"/>
    </location>
</feature>
<feature type="compositionally biased region" description="Basic residues" evidence="8">
    <location>
        <begin position="549"/>
        <end position="570"/>
    </location>
</feature>
<dbReference type="SMART" id="SM00490">
    <property type="entry name" value="HELICc"/>
    <property type="match status" value="1"/>
</dbReference>
<dbReference type="InterPro" id="IPR000629">
    <property type="entry name" value="RNA-helicase_DEAD-box_CS"/>
</dbReference>
<keyword evidence="2 7" id="KW-0547">Nucleotide-binding</keyword>
<reference evidence="13" key="1">
    <citation type="submission" date="2021-01" db="EMBL/GenBank/DDBJ databases">
        <authorList>
            <person name="Corre E."/>
            <person name="Pelletier E."/>
            <person name="Niang G."/>
            <person name="Scheremetjew M."/>
            <person name="Finn R."/>
            <person name="Kale V."/>
            <person name="Holt S."/>
            <person name="Cochrane G."/>
            <person name="Meng A."/>
            <person name="Brown T."/>
            <person name="Cohen L."/>
        </authorList>
    </citation>
    <scope>NUCLEOTIDE SEQUENCE</scope>
    <source>
        <strain evidence="13">RCC1614</strain>
    </source>
</reference>
<evidence type="ECO:0000259" key="12">
    <source>
        <dbReference type="PROSITE" id="PS51195"/>
    </source>
</evidence>
<dbReference type="Pfam" id="PF00271">
    <property type="entry name" value="Helicase_C"/>
    <property type="match status" value="1"/>
</dbReference>
<dbReference type="SUPFAM" id="SSF51045">
    <property type="entry name" value="WW domain"/>
    <property type="match status" value="1"/>
</dbReference>
<dbReference type="InterPro" id="IPR001650">
    <property type="entry name" value="Helicase_C-like"/>
</dbReference>
<organism evidence="13">
    <name type="scientific">Micromonas pusilla</name>
    <name type="common">Picoplanktonic green alga</name>
    <name type="synonym">Chromulina pusilla</name>
    <dbReference type="NCBI Taxonomy" id="38833"/>
    <lineage>
        <taxon>Eukaryota</taxon>
        <taxon>Viridiplantae</taxon>
        <taxon>Chlorophyta</taxon>
        <taxon>Mamiellophyceae</taxon>
        <taxon>Mamiellales</taxon>
        <taxon>Mamiellaceae</taxon>
        <taxon>Micromonas</taxon>
    </lineage>
</organism>
<dbReference type="EC" id="3.6.4.13" evidence="1"/>
<evidence type="ECO:0000256" key="8">
    <source>
        <dbReference type="SAM" id="MobiDB-lite"/>
    </source>
</evidence>
<dbReference type="InterPro" id="IPR001202">
    <property type="entry name" value="WW_dom"/>
</dbReference>
<comment type="similarity">
    <text evidence="7">Belongs to the DEAD box helicase family.</text>
</comment>
<evidence type="ECO:0000256" key="3">
    <source>
        <dbReference type="ARBA" id="ARBA00022801"/>
    </source>
</evidence>
<dbReference type="PROSITE" id="PS51192">
    <property type="entry name" value="HELICASE_ATP_BIND_1"/>
    <property type="match status" value="1"/>
</dbReference>
<proteinExistence type="inferred from homology"/>
<dbReference type="CDD" id="cd18787">
    <property type="entry name" value="SF2_C_DEAD"/>
    <property type="match status" value="1"/>
</dbReference>
<sequence length="577" mass="62404">MVQGTCSSAGLPPPWQEVHAEGLTYFWNTETNATTYDRPVAGMAPSKPANDYSYLGGASAVQNTGADDSFGALDYNAPPPDAYQRAGGLEINTDVKYGSTQSGEDYRRKMEITVKAPRGIQTPDPQQTFAEGGWPQQLLDAVTRAGYTSPTPIQAQSWPIALQGYDLISVAKTGSGKTVGYLFPGIMHIRARANGPRPVGPTVAVLAPTRELATQIQEETAKFGRAIGMFSVCLYGGAPKGMQLRELRSGPQIAIATPGRLNDFLESGAVNLGSATYVVLDEADRMLDMGFEPQIRKILARAPPARQTLFFTATWPKAVVRVATAILTNPIQVNIGDTDSLVANKDISQVIEVCGGFQKQQRLMEVLRNPPAQPLKAIVFCSTKRMCDQIGRSMGGMGAVIHGDKEQRERDYIINQFKSGRVPVLVATDVAARGLDIKEVNLVVNFDFPNQIEDYVHRIGRTGRAGNKGHAHSFIEPGEGNMARKLIPILRDAGQTVSPEIQEMATRGGGGGGGGGDGDGRRRRRRRSDGPDRVPPGRALARDEPRRWGGGRRRRGGGRRRGVRRRRRGHGGLSEAG</sequence>
<evidence type="ECO:0000256" key="1">
    <source>
        <dbReference type="ARBA" id="ARBA00012552"/>
    </source>
</evidence>
<dbReference type="Gene3D" id="3.40.50.300">
    <property type="entry name" value="P-loop containing nucleotide triphosphate hydrolases"/>
    <property type="match status" value="2"/>
</dbReference>
<feature type="compositionally biased region" description="Gly residues" evidence="8">
    <location>
        <begin position="507"/>
        <end position="517"/>
    </location>
</feature>
<evidence type="ECO:0000259" key="11">
    <source>
        <dbReference type="PROSITE" id="PS51194"/>
    </source>
</evidence>
<dbReference type="CDD" id="cd00201">
    <property type="entry name" value="WW"/>
    <property type="match status" value="1"/>
</dbReference>
<dbReference type="InterPro" id="IPR036020">
    <property type="entry name" value="WW_dom_sf"/>
</dbReference>
<dbReference type="PROSITE" id="PS51195">
    <property type="entry name" value="Q_MOTIF"/>
    <property type="match status" value="1"/>
</dbReference>
<evidence type="ECO:0000256" key="4">
    <source>
        <dbReference type="ARBA" id="ARBA00022806"/>
    </source>
</evidence>
<protein>
    <recommendedName>
        <fullName evidence="1">RNA helicase</fullName>
        <ecNumber evidence="1">3.6.4.13</ecNumber>
    </recommendedName>
</protein>
<name>A0A7R9XYM2_MICPS</name>
<dbReference type="PANTHER" id="PTHR47958">
    <property type="entry name" value="ATP-DEPENDENT RNA HELICASE DBP3"/>
    <property type="match status" value="1"/>
</dbReference>
<feature type="region of interest" description="Disordered" evidence="8">
    <location>
        <begin position="503"/>
        <end position="577"/>
    </location>
</feature>
<dbReference type="InterPro" id="IPR027417">
    <property type="entry name" value="P-loop_NTPase"/>
</dbReference>
<dbReference type="PROSITE" id="PS01159">
    <property type="entry name" value="WW_DOMAIN_1"/>
    <property type="match status" value="1"/>
</dbReference>
<evidence type="ECO:0000256" key="6">
    <source>
        <dbReference type="PROSITE-ProRule" id="PRU00552"/>
    </source>
</evidence>
<evidence type="ECO:0000256" key="2">
    <source>
        <dbReference type="ARBA" id="ARBA00022741"/>
    </source>
</evidence>
<dbReference type="InterPro" id="IPR014001">
    <property type="entry name" value="Helicase_ATP-bd"/>
</dbReference>